<reference evidence="1 2" key="1">
    <citation type="journal article" date="2016" name="Nat. Commun.">
        <title>Thousands of microbial genomes shed light on interconnected biogeochemical processes in an aquifer system.</title>
        <authorList>
            <person name="Anantharaman K."/>
            <person name="Brown C.T."/>
            <person name="Hug L.A."/>
            <person name="Sharon I."/>
            <person name="Castelle C.J."/>
            <person name="Probst A.J."/>
            <person name="Thomas B.C."/>
            <person name="Singh A."/>
            <person name="Wilkins M.J."/>
            <person name="Karaoz U."/>
            <person name="Brodie E.L."/>
            <person name="Williams K.H."/>
            <person name="Hubbard S.S."/>
            <person name="Banfield J.F."/>
        </authorList>
    </citation>
    <scope>NUCLEOTIDE SEQUENCE [LARGE SCALE GENOMIC DNA]</scope>
</reference>
<evidence type="ECO:0000313" key="1">
    <source>
        <dbReference type="EMBL" id="OGY44097.1"/>
    </source>
</evidence>
<dbReference type="Proteomes" id="UP000178930">
    <property type="component" value="Unassembled WGS sequence"/>
</dbReference>
<sequence>MTNKKYKIFHDGLDWAIKKPPKRLNPAIFCPSRDIFQARLDHLLNILPRQLKNKNLAFLLIAVIGEIGNNSFDHNLGNWRDINGIYFNFDLASRLIALADRGQGVLATIKKVRPKVSNDAAALKIAFTEIISGRYPEQRGNGLKFVSKIIQENNFKLRFFSGKASILINAKGLKIKKEIKKIPGTLAIIKF</sequence>
<dbReference type="AlphaFoldDB" id="A0A1G1XXU4"/>
<protein>
    <submittedName>
        <fullName evidence="1">Uncharacterized protein</fullName>
    </submittedName>
</protein>
<organism evidence="1 2">
    <name type="scientific">Candidatus Buchananbacteria bacterium RIFCSPHIGHO2_01_FULL_39_14</name>
    <dbReference type="NCBI Taxonomy" id="1797532"/>
    <lineage>
        <taxon>Bacteria</taxon>
        <taxon>Candidatus Buchananiibacteriota</taxon>
    </lineage>
</organism>
<proteinExistence type="predicted"/>
<comment type="caution">
    <text evidence="1">The sequence shown here is derived from an EMBL/GenBank/DDBJ whole genome shotgun (WGS) entry which is preliminary data.</text>
</comment>
<evidence type="ECO:0000313" key="2">
    <source>
        <dbReference type="Proteomes" id="UP000178930"/>
    </source>
</evidence>
<dbReference type="EMBL" id="MHIB01000023">
    <property type="protein sequence ID" value="OGY44097.1"/>
    <property type="molecule type" value="Genomic_DNA"/>
</dbReference>
<accession>A0A1G1XXU4</accession>
<name>A0A1G1XXU4_9BACT</name>
<gene>
    <name evidence="1" type="ORF">A2729_00945</name>
</gene>